<dbReference type="InterPro" id="IPR020103">
    <property type="entry name" value="PsdUridine_synth_cat_dom_sf"/>
</dbReference>
<dbReference type="GO" id="GO:0003723">
    <property type="term" value="F:RNA binding"/>
    <property type="evidence" value="ECO:0007669"/>
    <property type="project" value="InterPro"/>
</dbReference>
<accession>A0A140L566</accession>
<keyword evidence="10" id="KW-1185">Reference proteome</keyword>
<dbReference type="PANTHER" id="PTHR11142:SF0">
    <property type="entry name" value="TRNA PSEUDOURIDINE SYNTHASE-LIKE 1"/>
    <property type="match status" value="1"/>
</dbReference>
<evidence type="ECO:0000259" key="8">
    <source>
        <dbReference type="Pfam" id="PF01416"/>
    </source>
</evidence>
<proteinExistence type="inferred from homology"/>
<dbReference type="InParanoid" id="A0A140L566"/>
<gene>
    <name evidence="4 9" type="primary">truA</name>
    <name evidence="9" type="ORF">AN618_17830</name>
</gene>
<dbReference type="Pfam" id="PF01416">
    <property type="entry name" value="PseudoU_synth_1"/>
    <property type="match status" value="2"/>
</dbReference>
<dbReference type="SUPFAM" id="SSF55120">
    <property type="entry name" value="Pseudouridine synthase"/>
    <property type="match status" value="1"/>
</dbReference>
<dbReference type="Gene3D" id="3.30.70.660">
    <property type="entry name" value="Pseudouridine synthase I, catalytic domain, C-terminal subdomain"/>
    <property type="match status" value="1"/>
</dbReference>
<protein>
    <recommendedName>
        <fullName evidence="4">tRNA pseudouridine synthase A</fullName>
        <ecNumber evidence="4">5.4.99.12</ecNumber>
    </recommendedName>
    <alternativeName>
        <fullName evidence="4">tRNA pseudouridine(38-40) synthase</fullName>
    </alternativeName>
    <alternativeName>
        <fullName evidence="4">tRNA pseudouridylate synthase I</fullName>
    </alternativeName>
    <alternativeName>
        <fullName evidence="4">tRNA-uridine isomerase I</fullName>
    </alternativeName>
</protein>
<dbReference type="InterPro" id="IPR020097">
    <property type="entry name" value="PsdUridine_synth_TruA_a/b_dom"/>
</dbReference>
<keyword evidence="2 4" id="KW-0819">tRNA processing</keyword>
<dbReference type="GO" id="GO:0031119">
    <property type="term" value="P:tRNA pseudouridine synthesis"/>
    <property type="evidence" value="ECO:0007669"/>
    <property type="project" value="UniProtKB-UniRule"/>
</dbReference>
<sequence length="243" mass="27199">MNVKILLEYDGSNYHGWQRQKNALTIQEVVEEAVYKVTGEKVKVIGAGRTDAGVHARGQVANFHTNCRIPVERLPYAINSHLPEDIVVKGAEEVPDDFHARYSAKAKVYTYTIYNAPFPSPLMRKYSYFYPHILDVEAMQEAAKAFVGVHDFTAFRASGSPVKSSIRNVMRLEVKKNKDVITIEVEADGFLYNMVRIIAGTLLEVGSGKRTPEEIPSVISSRDRERAGITLPAHGLCLEKVVY</sequence>
<dbReference type="FunCoup" id="A0A140L566">
    <property type="interactions" value="421"/>
</dbReference>
<dbReference type="EMBL" id="LOED01000024">
    <property type="protein sequence ID" value="KXG75691.1"/>
    <property type="molecule type" value="Genomic_DNA"/>
</dbReference>
<dbReference type="InterPro" id="IPR020094">
    <property type="entry name" value="TruA/RsuA/RluB/E/F_N"/>
</dbReference>
<name>A0A140L566_9FIRM</name>
<dbReference type="Proteomes" id="UP000070427">
    <property type="component" value="Unassembled WGS sequence"/>
</dbReference>
<evidence type="ECO:0000313" key="9">
    <source>
        <dbReference type="EMBL" id="KXG75691.1"/>
    </source>
</evidence>
<evidence type="ECO:0000256" key="3">
    <source>
        <dbReference type="ARBA" id="ARBA00023235"/>
    </source>
</evidence>
<dbReference type="STRING" id="520764.AN618_17830"/>
<dbReference type="AlphaFoldDB" id="A0A140L566"/>
<organism evidence="9 10">
    <name type="scientific">Fervidicola ferrireducens</name>
    <dbReference type="NCBI Taxonomy" id="520764"/>
    <lineage>
        <taxon>Bacteria</taxon>
        <taxon>Bacillati</taxon>
        <taxon>Bacillota</taxon>
        <taxon>Clostridia</taxon>
        <taxon>Thermosediminibacterales</taxon>
        <taxon>Thermosediminibacteraceae</taxon>
        <taxon>Fervidicola</taxon>
    </lineage>
</organism>
<comment type="caution">
    <text evidence="9">The sequence shown here is derived from an EMBL/GenBank/DDBJ whole genome shotgun (WGS) entry which is preliminary data.</text>
</comment>
<evidence type="ECO:0000256" key="6">
    <source>
        <dbReference type="PIRSR" id="PIRSR001430-2"/>
    </source>
</evidence>
<dbReference type="OrthoDB" id="9811823at2"/>
<dbReference type="FunFam" id="3.30.70.580:FF:000001">
    <property type="entry name" value="tRNA pseudouridine synthase A"/>
    <property type="match status" value="1"/>
</dbReference>
<dbReference type="PANTHER" id="PTHR11142">
    <property type="entry name" value="PSEUDOURIDYLATE SYNTHASE"/>
    <property type="match status" value="1"/>
</dbReference>
<feature type="domain" description="Pseudouridine synthase I TruA alpha/beta" evidence="8">
    <location>
        <begin position="8"/>
        <end position="103"/>
    </location>
</feature>
<dbReference type="Gene3D" id="3.30.70.580">
    <property type="entry name" value="Pseudouridine synthase I, catalytic domain, N-terminal subdomain"/>
    <property type="match status" value="1"/>
</dbReference>
<evidence type="ECO:0000256" key="4">
    <source>
        <dbReference type="HAMAP-Rule" id="MF_00171"/>
    </source>
</evidence>
<evidence type="ECO:0000256" key="7">
    <source>
        <dbReference type="RuleBase" id="RU003792"/>
    </source>
</evidence>
<evidence type="ECO:0000256" key="5">
    <source>
        <dbReference type="PIRSR" id="PIRSR001430-1"/>
    </source>
</evidence>
<dbReference type="InterPro" id="IPR020095">
    <property type="entry name" value="PsdUridine_synth_TruA_C"/>
</dbReference>
<keyword evidence="3 4" id="KW-0413">Isomerase</keyword>
<evidence type="ECO:0000256" key="1">
    <source>
        <dbReference type="ARBA" id="ARBA00009375"/>
    </source>
</evidence>
<comment type="caution">
    <text evidence="4">Lacks conserved residue(s) required for the propagation of feature annotation.</text>
</comment>
<dbReference type="InterPro" id="IPR001406">
    <property type="entry name" value="PsdUridine_synth_TruA"/>
</dbReference>
<comment type="function">
    <text evidence="4">Formation of pseudouridine at positions 38, 39 and 40 in the anticodon stem and loop of transfer RNAs.</text>
</comment>
<reference evidence="9 10" key="1">
    <citation type="submission" date="2015-12" db="EMBL/GenBank/DDBJ databases">
        <title>Draft genome sequnece of Fervidicola ferrireducens strain Y170.</title>
        <authorList>
            <person name="Patel B.K."/>
        </authorList>
    </citation>
    <scope>NUCLEOTIDE SEQUENCE [LARGE SCALE GENOMIC DNA]</scope>
    <source>
        <strain evidence="9 10">Y170</strain>
    </source>
</reference>
<dbReference type="HAMAP" id="MF_00171">
    <property type="entry name" value="TruA"/>
    <property type="match status" value="1"/>
</dbReference>
<comment type="subunit">
    <text evidence="4">Homodimer.</text>
</comment>
<evidence type="ECO:0000256" key="2">
    <source>
        <dbReference type="ARBA" id="ARBA00022694"/>
    </source>
</evidence>
<dbReference type="CDD" id="cd02570">
    <property type="entry name" value="PseudoU_synth_EcTruA"/>
    <property type="match status" value="1"/>
</dbReference>
<dbReference type="NCBIfam" id="TIGR00071">
    <property type="entry name" value="hisT_truA"/>
    <property type="match status" value="1"/>
</dbReference>
<dbReference type="PATRIC" id="fig|520764.3.peg.1918"/>
<dbReference type="PIRSF" id="PIRSF001430">
    <property type="entry name" value="tRNA_psdUrid_synth"/>
    <property type="match status" value="1"/>
</dbReference>
<dbReference type="GO" id="GO:0160147">
    <property type="term" value="F:tRNA pseudouridine(38-40) synthase activity"/>
    <property type="evidence" value="ECO:0007669"/>
    <property type="project" value="UniProtKB-EC"/>
</dbReference>
<feature type="active site" description="Nucleophile" evidence="4 5">
    <location>
        <position position="51"/>
    </location>
</feature>
<feature type="binding site" evidence="4 6">
    <location>
        <position position="109"/>
    </location>
    <ligand>
        <name>substrate</name>
    </ligand>
</feature>
<comment type="similarity">
    <text evidence="1 4 7">Belongs to the tRNA pseudouridine synthase TruA family.</text>
</comment>
<feature type="domain" description="Pseudouridine synthase I TruA alpha/beta" evidence="8">
    <location>
        <begin position="142"/>
        <end position="243"/>
    </location>
</feature>
<dbReference type="RefSeq" id="WP_083515147.1">
    <property type="nucleotide sequence ID" value="NZ_LOED01000024.1"/>
</dbReference>
<dbReference type="EC" id="5.4.99.12" evidence="4"/>
<evidence type="ECO:0000313" key="10">
    <source>
        <dbReference type="Proteomes" id="UP000070427"/>
    </source>
</evidence>
<comment type="catalytic activity">
    <reaction evidence="4 7">
        <text>uridine(38/39/40) in tRNA = pseudouridine(38/39/40) in tRNA</text>
        <dbReference type="Rhea" id="RHEA:22376"/>
        <dbReference type="Rhea" id="RHEA-COMP:10085"/>
        <dbReference type="Rhea" id="RHEA-COMP:10087"/>
        <dbReference type="ChEBI" id="CHEBI:65314"/>
        <dbReference type="ChEBI" id="CHEBI:65315"/>
        <dbReference type="EC" id="5.4.99.12"/>
    </reaction>
</comment>